<dbReference type="OrthoDB" id="3259206at2759"/>
<feature type="transmembrane region" description="Helical" evidence="1">
    <location>
        <begin position="266"/>
        <end position="286"/>
    </location>
</feature>
<protein>
    <submittedName>
        <fullName evidence="2">Uncharacterized protein</fullName>
    </submittedName>
</protein>
<dbReference type="AlphaFoldDB" id="A0A9P7G535"/>
<feature type="transmembrane region" description="Helical" evidence="1">
    <location>
        <begin position="109"/>
        <end position="131"/>
    </location>
</feature>
<keyword evidence="1" id="KW-0472">Membrane</keyword>
<feature type="transmembrane region" description="Helical" evidence="1">
    <location>
        <begin position="228"/>
        <end position="246"/>
    </location>
</feature>
<gene>
    <name evidence="2" type="ORF">DXG03_008832</name>
</gene>
<feature type="transmembrane region" description="Helical" evidence="1">
    <location>
        <begin position="20"/>
        <end position="44"/>
    </location>
</feature>
<sequence>MTPTEAFILRFAGMGTRLRFATTITLTLCYGMLVPLFALSTRSLLRRGLKPTPTKIMFLVTIIAFVCATVTVVSRLLHQALQIQSIYVDFDPEKFNALTLVGPDTKYEFFYFIQGWMETLLVIMGDGIVVWRAWALFPGETWMMIGPCVLLFATAATKTTWAALYSKKDYNLLSPKGSPLSRLNDAGLALSLGTNFLTTCLILYKLWTHRSFQAALGLKKRSSPVERVMLILVESGVLLLAIQLGSLITDLVPYNPQAPMQYVGSIFYAVWIMSMTLYPSAVVFLVDQERSLVETFGLSVPPKHSPVLDDMAVEQSATHQEVSVALQASRQTDTDTLDSMDGVIAHHDGRSEIPEKEREQELSLRESTILEQSVVL</sequence>
<feature type="transmembrane region" description="Helical" evidence="1">
    <location>
        <begin position="56"/>
        <end position="77"/>
    </location>
</feature>
<evidence type="ECO:0000313" key="2">
    <source>
        <dbReference type="EMBL" id="KAG5644237.1"/>
    </source>
</evidence>
<feature type="transmembrane region" description="Helical" evidence="1">
    <location>
        <begin position="143"/>
        <end position="166"/>
    </location>
</feature>
<evidence type="ECO:0000256" key="1">
    <source>
        <dbReference type="SAM" id="Phobius"/>
    </source>
</evidence>
<dbReference type="EMBL" id="JABCKV010000078">
    <property type="protein sequence ID" value="KAG5644237.1"/>
    <property type="molecule type" value="Genomic_DNA"/>
</dbReference>
<keyword evidence="1" id="KW-0812">Transmembrane</keyword>
<keyword evidence="1" id="KW-1133">Transmembrane helix</keyword>
<reference evidence="2" key="1">
    <citation type="submission" date="2020-07" db="EMBL/GenBank/DDBJ databases">
        <authorList>
            <person name="Nieuwenhuis M."/>
            <person name="Van De Peppel L.J.J."/>
        </authorList>
    </citation>
    <scope>NUCLEOTIDE SEQUENCE</scope>
    <source>
        <strain evidence="2">AP01</strain>
        <tissue evidence="2">Mycelium</tissue>
    </source>
</reference>
<proteinExistence type="predicted"/>
<reference evidence="2" key="2">
    <citation type="submission" date="2021-10" db="EMBL/GenBank/DDBJ databases">
        <title>Phylogenomics reveals ancestral predisposition of the termite-cultivated fungus Termitomyces towards a domesticated lifestyle.</title>
        <authorList>
            <person name="Auxier B."/>
            <person name="Grum-Grzhimaylo A."/>
            <person name="Cardenas M.E."/>
            <person name="Lodge J.D."/>
            <person name="Laessoe T."/>
            <person name="Pedersen O."/>
            <person name="Smith M.E."/>
            <person name="Kuyper T.W."/>
            <person name="Franco-Molano E.A."/>
            <person name="Baroni T.J."/>
            <person name="Aanen D.K."/>
        </authorList>
    </citation>
    <scope>NUCLEOTIDE SEQUENCE</scope>
    <source>
        <strain evidence="2">AP01</strain>
        <tissue evidence="2">Mycelium</tissue>
    </source>
</reference>
<evidence type="ECO:0000313" key="3">
    <source>
        <dbReference type="Proteomes" id="UP000775547"/>
    </source>
</evidence>
<comment type="caution">
    <text evidence="2">The sequence shown here is derived from an EMBL/GenBank/DDBJ whole genome shotgun (WGS) entry which is preliminary data.</text>
</comment>
<name>A0A9P7G535_9AGAR</name>
<feature type="transmembrane region" description="Helical" evidence="1">
    <location>
        <begin position="186"/>
        <end position="207"/>
    </location>
</feature>
<organism evidence="2 3">
    <name type="scientific">Asterophora parasitica</name>
    <dbReference type="NCBI Taxonomy" id="117018"/>
    <lineage>
        <taxon>Eukaryota</taxon>
        <taxon>Fungi</taxon>
        <taxon>Dikarya</taxon>
        <taxon>Basidiomycota</taxon>
        <taxon>Agaricomycotina</taxon>
        <taxon>Agaricomycetes</taxon>
        <taxon>Agaricomycetidae</taxon>
        <taxon>Agaricales</taxon>
        <taxon>Tricholomatineae</taxon>
        <taxon>Lyophyllaceae</taxon>
        <taxon>Asterophora</taxon>
    </lineage>
</organism>
<accession>A0A9P7G535</accession>
<keyword evidence="3" id="KW-1185">Reference proteome</keyword>
<dbReference type="Proteomes" id="UP000775547">
    <property type="component" value="Unassembled WGS sequence"/>
</dbReference>